<dbReference type="Proteomes" id="UP000297604">
    <property type="component" value="Unassembled WGS sequence"/>
</dbReference>
<reference evidence="1 2" key="1">
    <citation type="submission" date="2019-03" db="EMBL/GenBank/DDBJ databases">
        <title>Genomics of glacier-inhabiting Cryobacterium strains.</title>
        <authorList>
            <person name="Liu Q."/>
            <person name="Xin Y.-H."/>
        </authorList>
    </citation>
    <scope>NUCLEOTIDE SEQUENCE [LARGE SCALE GENOMIC DNA]</scope>
    <source>
        <strain evidence="1 2">MDB1-5</strain>
    </source>
</reference>
<keyword evidence="2" id="KW-1185">Reference proteome</keyword>
<dbReference type="RefSeq" id="WP_134562290.1">
    <property type="nucleotide sequence ID" value="NZ_SOFS01000046.1"/>
</dbReference>
<gene>
    <name evidence="1" type="ORF">E3O46_17995</name>
</gene>
<proteinExistence type="predicted"/>
<evidence type="ECO:0000313" key="2">
    <source>
        <dbReference type="Proteomes" id="UP000297604"/>
    </source>
</evidence>
<organism evidence="1 2">
    <name type="scientific">Cryobacterium glucosi</name>
    <dbReference type="NCBI Taxonomy" id="1259175"/>
    <lineage>
        <taxon>Bacteria</taxon>
        <taxon>Bacillati</taxon>
        <taxon>Actinomycetota</taxon>
        <taxon>Actinomycetes</taxon>
        <taxon>Micrococcales</taxon>
        <taxon>Microbacteriaceae</taxon>
        <taxon>Cryobacterium</taxon>
    </lineage>
</organism>
<evidence type="ECO:0000313" key="1">
    <source>
        <dbReference type="EMBL" id="TFC16544.1"/>
    </source>
</evidence>
<protein>
    <submittedName>
        <fullName evidence="1">Uncharacterized protein</fullName>
    </submittedName>
</protein>
<comment type="caution">
    <text evidence="1">The sequence shown here is derived from an EMBL/GenBank/DDBJ whole genome shotgun (WGS) entry which is preliminary data.</text>
</comment>
<dbReference type="EMBL" id="SOFS01000046">
    <property type="protein sequence ID" value="TFC16544.1"/>
    <property type="molecule type" value="Genomic_DNA"/>
</dbReference>
<name>A0ABY2IHP2_9MICO</name>
<sequence length="62" mass="6915">MTMAASEPPRIGDRWCTTVIGIDSEYPAYDEIVHDGGSRIYVSTPVVSIQRLTFDQVLRATQ</sequence>
<accession>A0ABY2IHP2</accession>